<dbReference type="InterPro" id="IPR014756">
    <property type="entry name" value="Ig_E-set"/>
</dbReference>
<dbReference type="InterPro" id="IPR013783">
    <property type="entry name" value="Ig-like_fold"/>
</dbReference>
<dbReference type="CDD" id="cd02856">
    <property type="entry name" value="E_set_GDE_Isoamylase_N"/>
    <property type="match status" value="1"/>
</dbReference>
<dbReference type="PANTHER" id="PTHR43002">
    <property type="entry name" value="GLYCOGEN DEBRANCHING ENZYME"/>
    <property type="match status" value="1"/>
</dbReference>
<evidence type="ECO:0000313" key="7">
    <source>
        <dbReference type="Proteomes" id="UP001143480"/>
    </source>
</evidence>
<dbReference type="Gene3D" id="2.60.40.10">
    <property type="entry name" value="Immunoglobulins"/>
    <property type="match status" value="1"/>
</dbReference>
<dbReference type="InterPro" id="IPR044505">
    <property type="entry name" value="GlgX_Isoamylase_N_E_set"/>
</dbReference>
<accession>A0A9W6NP00</accession>
<evidence type="ECO:0000256" key="1">
    <source>
        <dbReference type="ARBA" id="ARBA00008061"/>
    </source>
</evidence>
<dbReference type="SUPFAM" id="SSF51445">
    <property type="entry name" value="(Trans)glycosidases"/>
    <property type="match status" value="1"/>
</dbReference>
<dbReference type="GO" id="GO:0019156">
    <property type="term" value="F:isoamylase activity"/>
    <property type="evidence" value="ECO:0007669"/>
    <property type="project" value="UniProtKB-ARBA"/>
</dbReference>
<evidence type="ECO:0000256" key="2">
    <source>
        <dbReference type="ARBA" id="ARBA00022801"/>
    </source>
</evidence>
<dbReference type="SUPFAM" id="SSF81296">
    <property type="entry name" value="E set domains"/>
    <property type="match status" value="1"/>
</dbReference>
<dbReference type="GO" id="GO:0004135">
    <property type="term" value="F:amylo-alpha-1,6-glucosidase activity"/>
    <property type="evidence" value="ECO:0007669"/>
    <property type="project" value="InterPro"/>
</dbReference>
<dbReference type="Gene3D" id="2.60.40.1180">
    <property type="entry name" value="Golgi alpha-mannosidase II"/>
    <property type="match status" value="1"/>
</dbReference>
<comment type="similarity">
    <text evidence="1">Belongs to the glycosyl hydrolase 13 family.</text>
</comment>
<reference evidence="6" key="2">
    <citation type="submission" date="2023-01" db="EMBL/GenBank/DDBJ databases">
        <authorList>
            <person name="Sun Q."/>
            <person name="Evtushenko L."/>
        </authorList>
    </citation>
    <scope>NUCLEOTIDE SEQUENCE</scope>
    <source>
        <strain evidence="6">VKM Ac-1321</strain>
    </source>
</reference>
<keyword evidence="3" id="KW-0809">Transit peptide</keyword>
<dbReference type="Pfam" id="PF00128">
    <property type="entry name" value="Alpha-amylase"/>
    <property type="match status" value="1"/>
</dbReference>
<keyword evidence="7" id="KW-1185">Reference proteome</keyword>
<dbReference type="InterPro" id="IPR017853">
    <property type="entry name" value="GH"/>
</dbReference>
<keyword evidence="2" id="KW-0378">Hydrolase</keyword>
<dbReference type="Pfam" id="PF02922">
    <property type="entry name" value="CBM_48"/>
    <property type="match status" value="1"/>
</dbReference>
<proteinExistence type="inferred from homology"/>
<keyword evidence="4" id="KW-0326">Glycosidase</keyword>
<dbReference type="Gene3D" id="3.20.20.80">
    <property type="entry name" value="Glycosidases"/>
    <property type="match status" value="1"/>
</dbReference>
<gene>
    <name evidence="6" type="primary">glgX_2</name>
    <name evidence="6" type="ORF">GCM10017581_053130</name>
</gene>
<evidence type="ECO:0000313" key="6">
    <source>
        <dbReference type="EMBL" id="GLL03567.1"/>
    </source>
</evidence>
<dbReference type="InterPro" id="IPR048650">
    <property type="entry name" value="ISOA1-3-like_C"/>
</dbReference>
<feature type="domain" description="Glycosyl hydrolase family 13 catalytic" evidence="5">
    <location>
        <begin position="163"/>
        <end position="565"/>
    </location>
</feature>
<dbReference type="EMBL" id="BSFP01000035">
    <property type="protein sequence ID" value="GLL03567.1"/>
    <property type="molecule type" value="Genomic_DNA"/>
</dbReference>
<dbReference type="InterPro" id="IPR011837">
    <property type="entry name" value="Glycogen_debranch_GlgX"/>
</dbReference>
<dbReference type="Pfam" id="PF21156">
    <property type="entry name" value="ISOA1-3_C"/>
    <property type="match status" value="1"/>
</dbReference>
<dbReference type="InterPro" id="IPR004193">
    <property type="entry name" value="Glyco_hydro_13_N"/>
</dbReference>
<evidence type="ECO:0000259" key="5">
    <source>
        <dbReference type="SMART" id="SM00642"/>
    </source>
</evidence>
<dbReference type="CDD" id="cd11326">
    <property type="entry name" value="AmyAc_Glg_debranch"/>
    <property type="match status" value="1"/>
</dbReference>
<evidence type="ECO:0000256" key="4">
    <source>
        <dbReference type="ARBA" id="ARBA00023295"/>
    </source>
</evidence>
<dbReference type="InterPro" id="IPR013780">
    <property type="entry name" value="Glyco_hydro_b"/>
</dbReference>
<dbReference type="AlphaFoldDB" id="A0A9W6NP00"/>
<dbReference type="NCBIfam" id="TIGR02100">
    <property type="entry name" value="glgX_debranch"/>
    <property type="match status" value="1"/>
</dbReference>
<dbReference type="SUPFAM" id="SSF51011">
    <property type="entry name" value="Glycosyl hydrolase domain"/>
    <property type="match status" value="1"/>
</dbReference>
<reference evidence="6" key="1">
    <citation type="journal article" date="2014" name="Int. J. Syst. Evol. Microbiol.">
        <title>Complete genome sequence of Corynebacterium casei LMG S-19264T (=DSM 44701T), isolated from a smear-ripened cheese.</title>
        <authorList>
            <consortium name="US DOE Joint Genome Institute (JGI-PGF)"/>
            <person name="Walter F."/>
            <person name="Albersmeier A."/>
            <person name="Kalinowski J."/>
            <person name="Ruckert C."/>
        </authorList>
    </citation>
    <scope>NUCLEOTIDE SEQUENCE</scope>
    <source>
        <strain evidence="6">VKM Ac-1321</strain>
    </source>
</reference>
<protein>
    <submittedName>
        <fullName evidence="6">Glycogen debranching enzyme</fullName>
    </submittedName>
</protein>
<dbReference type="GO" id="GO:0005980">
    <property type="term" value="P:glycogen catabolic process"/>
    <property type="evidence" value="ECO:0007669"/>
    <property type="project" value="InterPro"/>
</dbReference>
<dbReference type="InterPro" id="IPR006047">
    <property type="entry name" value="GH13_cat_dom"/>
</dbReference>
<dbReference type="Proteomes" id="UP001143480">
    <property type="component" value="Unassembled WGS sequence"/>
</dbReference>
<dbReference type="RefSeq" id="WP_261964788.1">
    <property type="nucleotide sequence ID" value="NZ_BAAAXA010000001.1"/>
</dbReference>
<name>A0A9W6NP00_9ACTN</name>
<sequence length="679" mass="74771">MTSHALDQAMYTLEAGRAHPFGARCDAGGVNFALFSEHATAVELLLFDSFDAEAPSHVFELDPRDNRSFATWHCYVRGLRAPAHYGYRVHGPDRPGHRFDPQKVLLDPYAKGVTRARWDRGAACRPGDNTATSMRAVAIDADAYDWKGDRPLNRPLADQVIYELHVGGFTRSPSATVSRPGTFTAVAEKIPHLTRLGVTAVELMPVADFDDSQAGNFWGYSTAAFFAPHAGYCTSPGSGAHLDEFRDMVRALHGAGIEVYLDVVFNHTDEGNQLGPLFSFAGLDNANYYYLDPADPRYYDDYSGCGNTLMANHPIVTKLVTDCLEFWVRDMHVDGFRFDEAAVLTRGAGGAVLDEPPVVWQIELSETLADTKIIAEAWDAAGAYEVGRYPGYRWAEWNGRFRDTMRRFVRGDAGLVGDVADRLGGSASLYQARGHAPGNSINFITCHDGFTLADLVSYDTKHNEANGEHNRDGNDDNMSWNCGVEGPTDDPAVLALREQQMKNLATLLMLSRGVPMVLGGDEFARTQQGNNNAYCQDNPIGWVDWHLAGRNAGLLRYWRELLAFRARHATLRANEFYTPDEITWHGTELGAPNWSDPQARALACTVRGRAGGPDLHVMMNMYWEPLDFQIPADGRRWVRAVDTARPAGDDLRGEGAEPAVPGPTCAVAARSITVLLSHA</sequence>
<comment type="caution">
    <text evidence="6">The sequence shown here is derived from an EMBL/GenBank/DDBJ whole genome shotgun (WGS) entry which is preliminary data.</text>
</comment>
<dbReference type="SMART" id="SM00642">
    <property type="entry name" value="Aamy"/>
    <property type="match status" value="1"/>
</dbReference>
<evidence type="ECO:0000256" key="3">
    <source>
        <dbReference type="ARBA" id="ARBA00022946"/>
    </source>
</evidence>
<organism evidence="6 7">
    <name type="scientific">Dactylosporangium matsuzakiense</name>
    <dbReference type="NCBI Taxonomy" id="53360"/>
    <lineage>
        <taxon>Bacteria</taxon>
        <taxon>Bacillati</taxon>
        <taxon>Actinomycetota</taxon>
        <taxon>Actinomycetes</taxon>
        <taxon>Micromonosporales</taxon>
        <taxon>Micromonosporaceae</taxon>
        <taxon>Dactylosporangium</taxon>
    </lineage>
</organism>